<evidence type="ECO:0000313" key="2">
    <source>
        <dbReference type="Proteomes" id="UP001057520"/>
    </source>
</evidence>
<evidence type="ECO:0000313" key="1">
    <source>
        <dbReference type="EMBL" id="USQ96675.1"/>
    </source>
</evidence>
<keyword evidence="2" id="KW-1185">Reference proteome</keyword>
<protein>
    <submittedName>
        <fullName evidence="1">DUF6481 family protein</fullName>
    </submittedName>
</protein>
<accession>A0ABY4ZVB4</accession>
<sequence length="119" mass="13016">MQNTFNDGFADRLKTAAAARQALLSRFKPQEARPAPERIDRANERKVMLAQVRADRSLAKTARQDAAAATVAAEAQAVADAEAAALNAKRGERKERKALSAIEAKAKRDARYAARQARR</sequence>
<name>A0ABY4ZVB4_9CAUL</name>
<gene>
    <name evidence="1" type="ORF">MZV50_03565</name>
</gene>
<dbReference type="InterPro" id="IPR045510">
    <property type="entry name" value="DUF6481"/>
</dbReference>
<organism evidence="1 2">
    <name type="scientific">Caulobacter segnis</name>
    <dbReference type="NCBI Taxonomy" id="88688"/>
    <lineage>
        <taxon>Bacteria</taxon>
        <taxon>Pseudomonadati</taxon>
        <taxon>Pseudomonadota</taxon>
        <taxon>Alphaproteobacteria</taxon>
        <taxon>Caulobacterales</taxon>
        <taxon>Caulobacteraceae</taxon>
        <taxon>Caulobacter</taxon>
    </lineage>
</organism>
<dbReference type="EMBL" id="CP096040">
    <property type="protein sequence ID" value="USQ96675.1"/>
    <property type="molecule type" value="Genomic_DNA"/>
</dbReference>
<dbReference type="Pfam" id="PF20089">
    <property type="entry name" value="DUF6481"/>
    <property type="match status" value="1"/>
</dbReference>
<reference evidence="1 2" key="1">
    <citation type="submission" date="2022-04" db="EMBL/GenBank/DDBJ databases">
        <title>Genome sequence of soybean root-associated Caulobacter segnis RL271.</title>
        <authorList>
            <person name="Longley R."/>
            <person name="Bonito G."/>
            <person name="Trigodet F."/>
            <person name="Crosson S."/>
            <person name="Fiebig A."/>
        </authorList>
    </citation>
    <scope>NUCLEOTIDE SEQUENCE [LARGE SCALE GENOMIC DNA]</scope>
    <source>
        <strain evidence="1 2">RL271</strain>
    </source>
</reference>
<proteinExistence type="predicted"/>
<dbReference type="Proteomes" id="UP001057520">
    <property type="component" value="Chromosome"/>
</dbReference>